<dbReference type="PANTHER" id="PTHR24321">
    <property type="entry name" value="DEHYDROGENASES, SHORT CHAIN"/>
    <property type="match status" value="1"/>
</dbReference>
<dbReference type="SMART" id="SM00822">
    <property type="entry name" value="PKS_KR"/>
    <property type="match status" value="1"/>
</dbReference>
<comment type="caution">
    <text evidence="5">The sequence shown here is derived from an EMBL/GenBank/DDBJ whole genome shotgun (WGS) entry which is preliminary data.</text>
</comment>
<feature type="domain" description="Ketoreductase" evidence="4">
    <location>
        <begin position="10"/>
        <end position="196"/>
    </location>
</feature>
<reference evidence="5 6" key="1">
    <citation type="submission" date="2020-03" db="EMBL/GenBank/DDBJ databases">
        <title>Bradyrhizobium diversity isolated from nodules of Indigofera sp.</title>
        <authorList>
            <person name="Klepa M."/>
            <person name="Helene L."/>
            <person name="Hungria M."/>
        </authorList>
    </citation>
    <scope>NUCLEOTIDE SEQUENCE [LARGE SCALE GENOMIC DNA]</scope>
    <source>
        <strain evidence="5 6">WSM 1791</strain>
    </source>
</reference>
<dbReference type="PRINTS" id="PR00081">
    <property type="entry name" value="GDHRDH"/>
</dbReference>
<dbReference type="PANTHER" id="PTHR24321:SF8">
    <property type="entry name" value="ESTRADIOL 17-BETA-DEHYDROGENASE 8-RELATED"/>
    <property type="match status" value="1"/>
</dbReference>
<comment type="similarity">
    <text evidence="1">Belongs to the short-chain dehydrogenases/reductases (SDR) family.</text>
</comment>
<dbReference type="AlphaFoldDB" id="A0A7Y4LXG9"/>
<keyword evidence="6" id="KW-1185">Reference proteome</keyword>
<dbReference type="InterPro" id="IPR002347">
    <property type="entry name" value="SDR_fam"/>
</dbReference>
<organism evidence="5 6">
    <name type="scientific">Bradyrhizobium australiense</name>
    <dbReference type="NCBI Taxonomy" id="2721161"/>
    <lineage>
        <taxon>Bacteria</taxon>
        <taxon>Pseudomonadati</taxon>
        <taxon>Pseudomonadota</taxon>
        <taxon>Alphaproteobacteria</taxon>
        <taxon>Hyphomicrobiales</taxon>
        <taxon>Nitrobacteraceae</taxon>
        <taxon>Bradyrhizobium</taxon>
    </lineage>
</organism>
<sequence length="255" mass="26358">MPAYPDMQGKVVLITGGSSGIGLATAGAFARQGAKVVIASRREATAKTALKQLAALGDAHWFPVDTTDGKAVGRLMDAIMKMHGCLDYAFNNGGSSGRSAPVAKMSEDAWRKTIDGFLTSVFLCMNAEIAAMMDPSKSVIVNNASVDGLRGYPFPGGAAYSAAKHGVIGLTRSAALEHAAQGPRICAVAPGWINTPPVANWMKRDEDVAKAITKQTPRGSIGTADEVAAAVLWLCSEASSFAVGTVLAIDGGYLA</sequence>
<protein>
    <submittedName>
        <fullName evidence="5">SDR family oxidoreductase</fullName>
    </submittedName>
</protein>
<dbReference type="RefSeq" id="WP_171581690.1">
    <property type="nucleotide sequence ID" value="NZ_JAAVLX010000007.1"/>
</dbReference>
<evidence type="ECO:0000256" key="2">
    <source>
        <dbReference type="ARBA" id="ARBA00023002"/>
    </source>
</evidence>
<evidence type="ECO:0000256" key="3">
    <source>
        <dbReference type="ARBA" id="ARBA00023027"/>
    </source>
</evidence>
<proteinExistence type="inferred from homology"/>
<name>A0A7Y4LXG9_9BRAD</name>
<dbReference type="PROSITE" id="PS00061">
    <property type="entry name" value="ADH_SHORT"/>
    <property type="match status" value="1"/>
</dbReference>
<dbReference type="Gene3D" id="3.40.50.720">
    <property type="entry name" value="NAD(P)-binding Rossmann-like Domain"/>
    <property type="match status" value="1"/>
</dbReference>
<evidence type="ECO:0000256" key="1">
    <source>
        <dbReference type="ARBA" id="ARBA00006484"/>
    </source>
</evidence>
<gene>
    <name evidence="5" type="ORF">HCN58_23300</name>
</gene>
<dbReference type="FunFam" id="3.40.50.720:FF:000084">
    <property type="entry name" value="Short-chain dehydrogenase reductase"/>
    <property type="match status" value="1"/>
</dbReference>
<dbReference type="GO" id="GO:0016491">
    <property type="term" value="F:oxidoreductase activity"/>
    <property type="evidence" value="ECO:0007669"/>
    <property type="project" value="UniProtKB-KW"/>
</dbReference>
<accession>A0A7Y4LXG9</accession>
<dbReference type="InterPro" id="IPR020904">
    <property type="entry name" value="Sc_DH/Rdtase_CS"/>
</dbReference>
<dbReference type="InterPro" id="IPR057326">
    <property type="entry name" value="KR_dom"/>
</dbReference>
<dbReference type="Pfam" id="PF13561">
    <property type="entry name" value="adh_short_C2"/>
    <property type="match status" value="1"/>
</dbReference>
<dbReference type="PRINTS" id="PR00080">
    <property type="entry name" value="SDRFAMILY"/>
</dbReference>
<dbReference type="Proteomes" id="UP000544122">
    <property type="component" value="Unassembled WGS sequence"/>
</dbReference>
<dbReference type="SUPFAM" id="SSF51735">
    <property type="entry name" value="NAD(P)-binding Rossmann-fold domains"/>
    <property type="match status" value="1"/>
</dbReference>
<dbReference type="EMBL" id="JAAVLX010000007">
    <property type="protein sequence ID" value="NOJ42478.1"/>
    <property type="molecule type" value="Genomic_DNA"/>
</dbReference>
<evidence type="ECO:0000313" key="5">
    <source>
        <dbReference type="EMBL" id="NOJ42478.1"/>
    </source>
</evidence>
<keyword evidence="2" id="KW-0560">Oxidoreductase</keyword>
<keyword evidence="3" id="KW-0520">NAD</keyword>
<evidence type="ECO:0000313" key="6">
    <source>
        <dbReference type="Proteomes" id="UP000544122"/>
    </source>
</evidence>
<dbReference type="InterPro" id="IPR036291">
    <property type="entry name" value="NAD(P)-bd_dom_sf"/>
</dbReference>
<evidence type="ECO:0000259" key="4">
    <source>
        <dbReference type="SMART" id="SM00822"/>
    </source>
</evidence>